<gene>
    <name evidence="4" type="primary">dacB</name>
    <name evidence="4" type="ORF">D3H34_22035</name>
</gene>
<keyword evidence="2 4" id="KW-0378">Hydrolase</keyword>
<dbReference type="PRINTS" id="PR00922">
    <property type="entry name" value="DADACBPTASE3"/>
</dbReference>
<evidence type="ECO:0000313" key="4">
    <source>
        <dbReference type="EMBL" id="RIX76574.1"/>
    </source>
</evidence>
<dbReference type="PANTHER" id="PTHR30023">
    <property type="entry name" value="D-ALANYL-D-ALANINE CARBOXYPEPTIDASE"/>
    <property type="match status" value="1"/>
</dbReference>
<dbReference type="Proteomes" id="UP000265619">
    <property type="component" value="Unassembled WGS sequence"/>
</dbReference>
<dbReference type="Gene3D" id="3.50.80.20">
    <property type="entry name" value="D-Ala-D-Ala carboxypeptidase C, peptidase S13"/>
    <property type="match status" value="1"/>
</dbReference>
<dbReference type="InterPro" id="IPR000667">
    <property type="entry name" value="Peptidase_S13"/>
</dbReference>
<dbReference type="EC" id="3.4.16.4" evidence="4"/>
<evidence type="ECO:0000256" key="1">
    <source>
        <dbReference type="ARBA" id="ARBA00006096"/>
    </source>
</evidence>
<organism evidence="4 5">
    <name type="scientific">Acidovorax cavernicola</name>
    <dbReference type="NCBI Taxonomy" id="1675792"/>
    <lineage>
        <taxon>Bacteria</taxon>
        <taxon>Pseudomonadati</taxon>
        <taxon>Pseudomonadota</taxon>
        <taxon>Betaproteobacteria</taxon>
        <taxon>Burkholderiales</taxon>
        <taxon>Comamonadaceae</taxon>
        <taxon>Acidovorax</taxon>
    </lineage>
</organism>
<dbReference type="SUPFAM" id="SSF56601">
    <property type="entry name" value="beta-lactamase/transpeptidase-like"/>
    <property type="match status" value="1"/>
</dbReference>
<comment type="caution">
    <text evidence="4">The sequence shown here is derived from an EMBL/GenBank/DDBJ whole genome shotgun (WGS) entry which is preliminary data.</text>
</comment>
<protein>
    <submittedName>
        <fullName evidence="4">D-alanyl-D-alanine carboxypeptidase/D-alanyl-D-alanine-endopeptidase</fullName>
        <ecNumber evidence="4">3.4.16.4</ecNumber>
    </submittedName>
</protein>
<dbReference type="Pfam" id="PF02113">
    <property type="entry name" value="Peptidase_S13"/>
    <property type="match status" value="1"/>
</dbReference>
<dbReference type="AlphaFoldDB" id="A0A9X8D222"/>
<feature type="signal peptide" evidence="3">
    <location>
        <begin position="1"/>
        <end position="28"/>
    </location>
</feature>
<dbReference type="Gene3D" id="3.40.710.10">
    <property type="entry name" value="DD-peptidase/beta-lactamase superfamily"/>
    <property type="match status" value="1"/>
</dbReference>
<dbReference type="GO" id="GO:0000270">
    <property type="term" value="P:peptidoglycan metabolic process"/>
    <property type="evidence" value="ECO:0007669"/>
    <property type="project" value="TreeGrafter"/>
</dbReference>
<accession>A0A9X8D222</accession>
<reference evidence="4 5" key="1">
    <citation type="submission" date="2018-09" db="EMBL/GenBank/DDBJ databases">
        <title>Acidovorax cavernicola nov. sp. isolated from Gruta de las Maravillas (Aracena, Spain).</title>
        <authorList>
            <person name="Jurado V."/>
            <person name="Gutierrez-Patricio S."/>
            <person name="Gonzalez-Pimentel J.L."/>
            <person name="Miller A.Z."/>
            <person name="Laiz L."/>
            <person name="Saiz-Jimenez C."/>
        </authorList>
    </citation>
    <scope>NUCLEOTIDE SEQUENCE [LARGE SCALE GENOMIC DNA]</scope>
    <source>
        <strain evidence="4 5">1011MAR4D40.2</strain>
    </source>
</reference>
<dbReference type="InterPro" id="IPR012338">
    <property type="entry name" value="Beta-lactam/transpept-like"/>
</dbReference>
<dbReference type="NCBIfam" id="TIGR00666">
    <property type="entry name" value="PBP4"/>
    <property type="match status" value="1"/>
</dbReference>
<keyword evidence="3" id="KW-0732">Signal</keyword>
<evidence type="ECO:0000256" key="3">
    <source>
        <dbReference type="SAM" id="SignalP"/>
    </source>
</evidence>
<dbReference type="GO" id="GO:0009002">
    <property type="term" value="F:serine-type D-Ala-D-Ala carboxypeptidase activity"/>
    <property type="evidence" value="ECO:0007669"/>
    <property type="project" value="UniProtKB-EC"/>
</dbReference>
<sequence>MPLASRRAPCAQTLALTFALLASTGALAQQALPPQVDAALARAKVPREAVTLLVADADASRAPRLAWRSQVPVNPASIMKLVTTYAALDLLGPAYSWNTPVYVEGSVANGVLNGNLYIKGQGDPKLVLERVWLLLRHVQGLGITTVSGDIVIDRSAFETTVENDPAAFDGEPLRPYNASPDALLVNFKSVNMTFAPDRAGQFARVSYEPPLASVAMPPTVPLAPGECGDWRGALKPDFSDVNRIRFHGGFPAGCGEKSWAVAYADPRTYSLRAIGGMWAEMGGRVGGQMREGRVPAGLKPAFDFESPPLAEVVRDINKYSNNVMAQQLFLTIGLTQKQRGTFEASRSALGQWWRDRIGTGEAPPVFENGSGLSRDERISAAALGKLLQTAWRSPVMPELMASLPAMGVDGTLKRRTLRSGGAAHLKTGTLRDASGVAGYVHGASGRRYVLVAIANGENAGAARAAFDALIDWTAQDQ</sequence>
<comment type="similarity">
    <text evidence="1">Belongs to the peptidase S13 family.</text>
</comment>
<evidence type="ECO:0000256" key="2">
    <source>
        <dbReference type="ARBA" id="ARBA00022801"/>
    </source>
</evidence>
<proteinExistence type="inferred from homology"/>
<keyword evidence="4" id="KW-0645">Protease</keyword>
<evidence type="ECO:0000313" key="5">
    <source>
        <dbReference type="Proteomes" id="UP000265619"/>
    </source>
</evidence>
<feature type="chain" id="PRO_5040867641" evidence="3">
    <location>
        <begin position="29"/>
        <end position="477"/>
    </location>
</feature>
<keyword evidence="4" id="KW-0121">Carboxypeptidase</keyword>
<keyword evidence="5" id="KW-1185">Reference proteome</keyword>
<dbReference type="EMBL" id="QXMN01000031">
    <property type="protein sequence ID" value="RIX76574.1"/>
    <property type="molecule type" value="Genomic_DNA"/>
</dbReference>
<dbReference type="OrthoDB" id="9802627at2"/>
<dbReference type="PANTHER" id="PTHR30023:SF0">
    <property type="entry name" value="PENICILLIN-SENSITIVE CARBOXYPEPTIDASE A"/>
    <property type="match status" value="1"/>
</dbReference>
<name>A0A9X8D222_9BURK</name>
<dbReference type="GO" id="GO:0006508">
    <property type="term" value="P:proteolysis"/>
    <property type="evidence" value="ECO:0007669"/>
    <property type="project" value="InterPro"/>
</dbReference>
<dbReference type="RefSeq" id="WP_119556381.1">
    <property type="nucleotide sequence ID" value="NZ_QXMN01000031.1"/>
</dbReference>